<evidence type="ECO:0000313" key="2">
    <source>
        <dbReference type="Proteomes" id="UP000665047"/>
    </source>
</evidence>
<proteinExistence type="predicted"/>
<evidence type="ECO:0000313" key="1">
    <source>
        <dbReference type="EMBL" id="QTL38515.1"/>
    </source>
</evidence>
<dbReference type="InterPro" id="IPR035232">
    <property type="entry name" value="DUF5347"/>
</dbReference>
<dbReference type="RefSeq" id="WP_209026685.1">
    <property type="nucleotide sequence ID" value="NZ_CP072455.1"/>
</dbReference>
<accession>A0ABX7VDC5</accession>
<protein>
    <submittedName>
        <fullName evidence="1">DUF5347 family protein</fullName>
    </submittedName>
</protein>
<name>A0ABX7VDC5_XENBU</name>
<keyword evidence="2" id="KW-1185">Reference proteome</keyword>
<gene>
    <name evidence="1" type="ORF">HGO23_11410</name>
</gene>
<dbReference type="EMBL" id="CP072455">
    <property type="protein sequence ID" value="QTL38515.1"/>
    <property type="molecule type" value="Genomic_DNA"/>
</dbReference>
<dbReference type="Pfam" id="PF17282">
    <property type="entry name" value="DUF5347"/>
    <property type="match status" value="1"/>
</dbReference>
<dbReference type="Proteomes" id="UP000665047">
    <property type="component" value="Chromosome"/>
</dbReference>
<sequence length="122" mass="14075">MANIEPYRAISQTVDERIDGMNHSAKAHAIIFKKSKKSGELNSQLADFIDMMRDRSNNRIRNNERVLHLIFHLAGFDKSQFDNKLKDFTIEEQRSLISAIHQFKAVASLLPNKLKMPELISH</sequence>
<reference evidence="1 2" key="1">
    <citation type="submission" date="2021-03" db="EMBL/GenBank/DDBJ databases">
        <title>Complete Genome Sequence Data of Xenorhabdus budapestensis strain C72, a Candidate Biological Control Agent, from China.</title>
        <authorList>
            <person name="LI B."/>
            <person name="WANG S."/>
            <person name="QIU D."/>
        </authorList>
    </citation>
    <scope>NUCLEOTIDE SEQUENCE [LARGE SCALE GENOMIC DNA]</scope>
    <source>
        <strain evidence="1 2">C-7-2</strain>
    </source>
</reference>
<organism evidence="1 2">
    <name type="scientific">Xenorhabdus budapestensis</name>
    <dbReference type="NCBI Taxonomy" id="290110"/>
    <lineage>
        <taxon>Bacteria</taxon>
        <taxon>Pseudomonadati</taxon>
        <taxon>Pseudomonadota</taxon>
        <taxon>Gammaproteobacteria</taxon>
        <taxon>Enterobacterales</taxon>
        <taxon>Morganellaceae</taxon>
        <taxon>Xenorhabdus</taxon>
    </lineage>
</organism>